<keyword evidence="7" id="KW-1185">Reference proteome</keyword>
<dbReference type="InterPro" id="IPR047233">
    <property type="entry name" value="UAH_cupin"/>
</dbReference>
<organism evidence="6 8">
    <name type="scientific">Thalassovita autumnalis</name>
    <dbReference type="NCBI Taxonomy" id="2072972"/>
    <lineage>
        <taxon>Bacteria</taxon>
        <taxon>Pseudomonadati</taxon>
        <taxon>Pseudomonadota</taxon>
        <taxon>Alphaproteobacteria</taxon>
        <taxon>Rhodobacterales</taxon>
        <taxon>Roseobacteraceae</taxon>
        <taxon>Thalassovita</taxon>
    </lineage>
</organism>
<keyword evidence="2" id="KW-0659">Purine metabolism</keyword>
<evidence type="ECO:0000313" key="6">
    <source>
        <dbReference type="EMBL" id="CUH70300.1"/>
    </source>
</evidence>
<evidence type="ECO:0000256" key="3">
    <source>
        <dbReference type="ARBA" id="ARBA00023239"/>
    </source>
</evidence>
<evidence type="ECO:0000256" key="4">
    <source>
        <dbReference type="ARBA" id="ARBA00047684"/>
    </source>
</evidence>
<dbReference type="EMBL" id="CYSB01000004">
    <property type="protein sequence ID" value="CUH62487.1"/>
    <property type="molecule type" value="Genomic_DNA"/>
</dbReference>
<gene>
    <name evidence="6" type="primary">allA_1</name>
    <name evidence="5" type="ORF">TL5118_00042</name>
    <name evidence="6" type="ORF">TL5120_00073</name>
</gene>
<dbReference type="EC" id="3.5.1.116" evidence="6"/>
<dbReference type="GO" id="GO:0000256">
    <property type="term" value="P:allantoin catabolic process"/>
    <property type="evidence" value="ECO:0007669"/>
    <property type="project" value="InterPro"/>
</dbReference>
<proteinExistence type="predicted"/>
<dbReference type="GO" id="GO:0004848">
    <property type="term" value="F:ureidoglycolate hydrolase activity"/>
    <property type="evidence" value="ECO:0007669"/>
    <property type="project" value="UniProtKB-EC"/>
</dbReference>
<evidence type="ECO:0000256" key="1">
    <source>
        <dbReference type="ARBA" id="ARBA00011738"/>
    </source>
</evidence>
<accession>A0A0P1FQ45</accession>
<dbReference type="RefSeq" id="WP_058241655.1">
    <property type="nucleotide sequence ID" value="NZ_CYSB01000004.1"/>
</dbReference>
<reference evidence="5 7" key="2">
    <citation type="submission" date="2015-09" db="EMBL/GenBank/DDBJ databases">
        <authorList>
            <person name="Rodrigo-Torres L."/>
            <person name="Arahal D.R."/>
        </authorList>
    </citation>
    <scope>NUCLEOTIDE SEQUENCE [LARGE SCALE GENOMIC DNA]</scope>
    <source>
        <strain evidence="5 7">CECT 5118</strain>
    </source>
</reference>
<dbReference type="SUPFAM" id="SSF51182">
    <property type="entry name" value="RmlC-like cupins"/>
    <property type="match status" value="1"/>
</dbReference>
<evidence type="ECO:0000256" key="2">
    <source>
        <dbReference type="ARBA" id="ARBA00022631"/>
    </source>
</evidence>
<name>A0A0P1FQ45_9RHOB</name>
<evidence type="ECO:0000313" key="7">
    <source>
        <dbReference type="Proteomes" id="UP000051086"/>
    </source>
</evidence>
<dbReference type="Proteomes" id="UP000051887">
    <property type="component" value="Unassembled WGS sequence"/>
</dbReference>
<evidence type="ECO:0000313" key="5">
    <source>
        <dbReference type="EMBL" id="CUH62487.1"/>
    </source>
</evidence>
<dbReference type="GO" id="GO:0050385">
    <property type="term" value="F:ureidoglycolate lyase activity"/>
    <property type="evidence" value="ECO:0007669"/>
    <property type="project" value="UniProtKB-EC"/>
</dbReference>
<dbReference type="AlphaFoldDB" id="A0A0P1FQ45"/>
<sequence length="222" mass="24796">MSAPEYMFEASSKPSLPWHEVPLIRATNDSLKGYGQLVEDPSTFDIEITRWPQQGWRPIDEGTGDEGGYVEGTFKCDWRGDVLYGENEAVKGNYVLGWSNNPQKARTDSQTAPRDQVLLWHMNYHPDGGQLFFPLDRKPFIVPAALPGDNLGPEKVVAFWSDGSVGIYIHAGIWHEGVFPVEDSQRFLDRQGAVHARVSADIGKEFGVYLSCPLTADKVKDL</sequence>
<comment type="catalytic activity">
    <reaction evidence="4">
        <text>(S)-ureidoglycolate = urea + glyoxylate</text>
        <dbReference type="Rhea" id="RHEA:11304"/>
        <dbReference type="ChEBI" id="CHEBI:16199"/>
        <dbReference type="ChEBI" id="CHEBI:36655"/>
        <dbReference type="ChEBI" id="CHEBI:57296"/>
        <dbReference type="EC" id="4.3.2.3"/>
    </reaction>
</comment>
<protein>
    <submittedName>
        <fullName evidence="6">Ureidoglycolate hydrolase</fullName>
        <ecNumber evidence="6">3.5.1.116</ecNumber>
    </submittedName>
</protein>
<dbReference type="Gene3D" id="2.60.120.480">
    <property type="entry name" value="Ureidoglycolate hydrolase"/>
    <property type="match status" value="1"/>
</dbReference>
<dbReference type="CDD" id="cd20298">
    <property type="entry name" value="cupin_UAH"/>
    <property type="match status" value="1"/>
</dbReference>
<evidence type="ECO:0000313" key="8">
    <source>
        <dbReference type="Proteomes" id="UP000051887"/>
    </source>
</evidence>
<comment type="subunit">
    <text evidence="1">Homodimer.</text>
</comment>
<dbReference type="OrthoDB" id="277389at2"/>
<keyword evidence="3" id="KW-0456">Lyase</keyword>
<dbReference type="Proteomes" id="UP000051086">
    <property type="component" value="Unassembled WGS sequence"/>
</dbReference>
<dbReference type="InterPro" id="IPR011051">
    <property type="entry name" value="RmlC_Cupin_sf"/>
</dbReference>
<dbReference type="InterPro" id="IPR024060">
    <property type="entry name" value="Ureidoglycolate_lyase_dom_sf"/>
</dbReference>
<keyword evidence="6" id="KW-0378">Hydrolase</keyword>
<dbReference type="Pfam" id="PF04115">
    <property type="entry name" value="Ureidogly_lyase"/>
    <property type="match status" value="1"/>
</dbReference>
<dbReference type="InterPro" id="IPR007247">
    <property type="entry name" value="Ureidogly_lyase"/>
</dbReference>
<dbReference type="EMBL" id="CYSC01000003">
    <property type="protein sequence ID" value="CUH70300.1"/>
    <property type="molecule type" value="Genomic_DNA"/>
</dbReference>
<dbReference type="GO" id="GO:0006144">
    <property type="term" value="P:purine nucleobase metabolic process"/>
    <property type="evidence" value="ECO:0007669"/>
    <property type="project" value="UniProtKB-KW"/>
</dbReference>
<reference evidence="6 8" key="1">
    <citation type="submission" date="2015-09" db="EMBL/GenBank/DDBJ databases">
        <authorList>
            <consortium name="Swine Surveillance"/>
        </authorList>
    </citation>
    <scope>NUCLEOTIDE SEQUENCE [LARGE SCALE GENOMIC DNA]</scope>
    <source>
        <strain evidence="6 8">5120</strain>
    </source>
</reference>